<dbReference type="SUPFAM" id="SSF56112">
    <property type="entry name" value="Protein kinase-like (PK-like)"/>
    <property type="match status" value="1"/>
</dbReference>
<comment type="catalytic activity">
    <reaction evidence="8">
        <text>L-threonyl-[protein] + ATP = O-phospho-L-threonyl-[protein] + ADP + H(+)</text>
        <dbReference type="Rhea" id="RHEA:46608"/>
        <dbReference type="Rhea" id="RHEA-COMP:11060"/>
        <dbReference type="Rhea" id="RHEA-COMP:11605"/>
        <dbReference type="ChEBI" id="CHEBI:15378"/>
        <dbReference type="ChEBI" id="CHEBI:30013"/>
        <dbReference type="ChEBI" id="CHEBI:30616"/>
        <dbReference type="ChEBI" id="CHEBI:61977"/>
        <dbReference type="ChEBI" id="CHEBI:456216"/>
        <dbReference type="EC" id="2.7.11.1"/>
    </reaction>
</comment>
<dbReference type="AlphaFoldDB" id="A0A2K5QRJ7"/>
<reference evidence="12" key="2">
    <citation type="submission" date="2025-09" db="UniProtKB">
        <authorList>
            <consortium name="Ensembl"/>
        </authorList>
    </citation>
    <scope>IDENTIFICATION</scope>
</reference>
<evidence type="ECO:0000256" key="1">
    <source>
        <dbReference type="ARBA" id="ARBA00010886"/>
    </source>
</evidence>
<dbReference type="GO" id="GO:0045893">
    <property type="term" value="P:positive regulation of DNA-templated transcription"/>
    <property type="evidence" value="ECO:0007669"/>
    <property type="project" value="Ensembl"/>
</dbReference>
<evidence type="ECO:0000259" key="11">
    <source>
        <dbReference type="PROSITE" id="PS50011"/>
    </source>
</evidence>
<protein>
    <recommendedName>
        <fullName evidence="2">non-specific serine/threonine protein kinase</fullName>
        <ecNumber evidence="2">2.7.11.1</ecNumber>
    </recommendedName>
</protein>
<dbReference type="Ensembl" id="ENSCCAT00000035998.1">
    <property type="protein sequence ID" value="ENSCCAP00000018522.1"/>
    <property type="gene ID" value="ENSCCAG00000027093.1"/>
</dbReference>
<evidence type="ECO:0000256" key="5">
    <source>
        <dbReference type="ARBA" id="ARBA00022741"/>
    </source>
</evidence>
<dbReference type="Proteomes" id="UP000233040">
    <property type="component" value="Unassembled WGS sequence"/>
</dbReference>
<reference evidence="12" key="1">
    <citation type="submission" date="2025-08" db="UniProtKB">
        <authorList>
            <consortium name="Ensembl"/>
        </authorList>
    </citation>
    <scope>IDENTIFICATION</scope>
</reference>
<feature type="region of interest" description="Disordered" evidence="10">
    <location>
        <begin position="589"/>
        <end position="694"/>
    </location>
</feature>
<dbReference type="GO" id="GO:2000772">
    <property type="term" value="P:regulation of cellular senescence"/>
    <property type="evidence" value="ECO:0007669"/>
    <property type="project" value="Ensembl"/>
</dbReference>
<gene>
    <name evidence="12" type="primary">NEK4</name>
</gene>
<evidence type="ECO:0000313" key="13">
    <source>
        <dbReference type="Proteomes" id="UP000233040"/>
    </source>
</evidence>
<feature type="compositionally biased region" description="Low complexity" evidence="10">
    <location>
        <begin position="591"/>
        <end position="601"/>
    </location>
</feature>
<feature type="compositionally biased region" description="Basic and acidic residues" evidence="10">
    <location>
        <begin position="536"/>
        <end position="549"/>
    </location>
</feature>
<name>A0A2K5QRJ7_CEBIM</name>
<feature type="compositionally biased region" description="Basic and acidic residues" evidence="10">
    <location>
        <begin position="684"/>
        <end position="694"/>
    </location>
</feature>
<evidence type="ECO:0000256" key="7">
    <source>
        <dbReference type="ARBA" id="ARBA00022840"/>
    </source>
</evidence>
<comment type="similarity">
    <text evidence="1">Belongs to the protein kinase superfamily. NEK Ser/Thr protein kinase family. NIMA subfamily.</text>
</comment>
<dbReference type="InterPro" id="IPR051131">
    <property type="entry name" value="NEK_Ser/Thr_kinase_NIMA"/>
</dbReference>
<feature type="compositionally biased region" description="Basic and acidic residues" evidence="10">
    <location>
        <begin position="602"/>
        <end position="611"/>
    </location>
</feature>
<organism evidence="12 13">
    <name type="scientific">Cebus imitator</name>
    <name type="common">Panamanian white-faced capuchin</name>
    <name type="synonym">Cebus capucinus imitator</name>
    <dbReference type="NCBI Taxonomy" id="2715852"/>
    <lineage>
        <taxon>Eukaryota</taxon>
        <taxon>Metazoa</taxon>
        <taxon>Chordata</taxon>
        <taxon>Craniata</taxon>
        <taxon>Vertebrata</taxon>
        <taxon>Euteleostomi</taxon>
        <taxon>Mammalia</taxon>
        <taxon>Eutheria</taxon>
        <taxon>Euarchontoglires</taxon>
        <taxon>Primates</taxon>
        <taxon>Haplorrhini</taxon>
        <taxon>Platyrrhini</taxon>
        <taxon>Cebidae</taxon>
        <taxon>Cebinae</taxon>
        <taxon>Cebus</taxon>
    </lineage>
</organism>
<dbReference type="PANTHER" id="PTHR44899">
    <property type="entry name" value="CAMK FAMILY PROTEIN KINASE"/>
    <property type="match status" value="1"/>
</dbReference>
<proteinExistence type="inferred from homology"/>
<dbReference type="GO" id="GO:0006974">
    <property type="term" value="P:DNA damage response"/>
    <property type="evidence" value="ECO:0007669"/>
    <property type="project" value="Ensembl"/>
</dbReference>
<dbReference type="InterPro" id="IPR011009">
    <property type="entry name" value="Kinase-like_dom_sf"/>
</dbReference>
<sequence length="817" mass="91667">MEPDKAYKVLRIFLRYVIKKLNLRNASSRERQAAEQEAQLLSQLKHPNIVTYKESWEGGDGLLYIVMGFCEGGDLYRKLKEQKGQLLPENQVVEWFVQIAMALQYLHEKHILHRDLKTQNVFLTRTNIIKVGDLGIARVLENHCDMASTLIGTPYYMSPELFSNKPYNYKSDVWALGCCVYEMATLKHAFNAKDMNSLVYRIIEGKLPPMPRDYSPELAELIRTMLSKRPEERPSVRSILRQPYIKRQISSFLEATKIKTSKNNIKNGDSKSKPVATVVSRKAESNHEVIHPQPYSSEGSQTYIMVEGKCLSEEKPRVSGPLKSPASLKAHTCKQDLSNTTELATISRVNIDILPAKGKVSLSDGFVQENQPTHLDASNELGGKCSISQVEEEMPQNNTKSSAQPENLIPVWSSDIIGEKNEPLKPLQPLIKEQKPKDRVNGVFTLSPSLALSPKLECSSMISLYCNLCLLSSSNSSASASQVAETTGVHHHTQLIFDQVAGECIIEKQGRIHPDLQPRSSGSEPSLSRQRRQKKREQTEHRGEKRQVGRDLYAFQESPPQILPSHPIVGKANITSTQRDAENQCRVITGSVSSSRSSEMLSSKDRPLSARERRRLKQSQEEMFSSGPSVRKASPSVAGPGKPQEEDQPMPARRLSSDCSVTQERKLIHCLSEDELSSSTSSTDKSDGDSKEGKDQANEINALVQLMTQTLKLDSKESCEDLLVANPVSEFRLHRKFRDTLMLHGKVAEEAEELHFKELPSAIVPGSEKIRRLVEVLRADVIRGLGVQLLEQVYDLLEEEDEFEREVSVLFAISSCL</sequence>
<keyword evidence="6" id="KW-0418">Kinase</keyword>
<evidence type="ECO:0000256" key="3">
    <source>
        <dbReference type="ARBA" id="ARBA00022527"/>
    </source>
</evidence>
<dbReference type="PROSITE" id="PS00108">
    <property type="entry name" value="PROTEIN_KINASE_ST"/>
    <property type="match status" value="1"/>
</dbReference>
<dbReference type="EC" id="2.7.11.1" evidence="2"/>
<feature type="region of interest" description="Disordered" evidence="10">
    <location>
        <begin position="509"/>
        <end position="552"/>
    </location>
</feature>
<keyword evidence="5" id="KW-0547">Nucleotide-binding</keyword>
<evidence type="ECO:0000256" key="2">
    <source>
        <dbReference type="ARBA" id="ARBA00012513"/>
    </source>
</evidence>
<dbReference type="Gene3D" id="3.30.200.20">
    <property type="entry name" value="Phosphorylase Kinase, domain 1"/>
    <property type="match status" value="1"/>
</dbReference>
<dbReference type="GO" id="GO:0000278">
    <property type="term" value="P:mitotic cell cycle"/>
    <property type="evidence" value="ECO:0007669"/>
    <property type="project" value="Ensembl"/>
</dbReference>
<dbReference type="PROSITE" id="PS50011">
    <property type="entry name" value="PROTEIN_KINASE_DOM"/>
    <property type="match status" value="1"/>
</dbReference>
<dbReference type="GeneTree" id="ENSGT00940000157448"/>
<accession>A0A2K5QRJ7</accession>
<evidence type="ECO:0000256" key="4">
    <source>
        <dbReference type="ARBA" id="ARBA00022679"/>
    </source>
</evidence>
<evidence type="ECO:0000256" key="10">
    <source>
        <dbReference type="SAM" id="MobiDB-lite"/>
    </source>
</evidence>
<dbReference type="FunFam" id="1.10.510.10:FF:000219">
    <property type="entry name" value="Putative serine/threonine-protein kinase Nek4"/>
    <property type="match status" value="1"/>
</dbReference>
<evidence type="ECO:0000256" key="8">
    <source>
        <dbReference type="ARBA" id="ARBA00047899"/>
    </source>
</evidence>
<dbReference type="InterPro" id="IPR000719">
    <property type="entry name" value="Prot_kinase_dom"/>
</dbReference>
<dbReference type="Gene3D" id="1.10.510.10">
    <property type="entry name" value="Transferase(Phosphotransferase) domain 1"/>
    <property type="match status" value="1"/>
</dbReference>
<keyword evidence="3" id="KW-0723">Serine/threonine-protein kinase</keyword>
<dbReference type="GO" id="GO:0005524">
    <property type="term" value="F:ATP binding"/>
    <property type="evidence" value="ECO:0007669"/>
    <property type="project" value="UniProtKB-KW"/>
</dbReference>
<evidence type="ECO:0000256" key="9">
    <source>
        <dbReference type="ARBA" id="ARBA00048679"/>
    </source>
</evidence>
<dbReference type="InterPro" id="IPR008271">
    <property type="entry name" value="Ser/Thr_kinase_AS"/>
</dbReference>
<feature type="compositionally biased region" description="Polar residues" evidence="10">
    <location>
        <begin position="518"/>
        <end position="528"/>
    </location>
</feature>
<evidence type="ECO:0000256" key="6">
    <source>
        <dbReference type="ARBA" id="ARBA00022777"/>
    </source>
</evidence>
<comment type="catalytic activity">
    <reaction evidence="9">
        <text>L-seryl-[protein] + ATP = O-phospho-L-seryl-[protein] + ADP + H(+)</text>
        <dbReference type="Rhea" id="RHEA:17989"/>
        <dbReference type="Rhea" id="RHEA-COMP:9863"/>
        <dbReference type="Rhea" id="RHEA-COMP:11604"/>
        <dbReference type="ChEBI" id="CHEBI:15378"/>
        <dbReference type="ChEBI" id="CHEBI:29999"/>
        <dbReference type="ChEBI" id="CHEBI:30616"/>
        <dbReference type="ChEBI" id="CHEBI:83421"/>
        <dbReference type="ChEBI" id="CHEBI:456216"/>
        <dbReference type="EC" id="2.7.11.1"/>
    </reaction>
</comment>
<feature type="domain" description="Protein kinase" evidence="11">
    <location>
        <begin position="1"/>
        <end position="245"/>
    </location>
</feature>
<evidence type="ECO:0000313" key="12">
    <source>
        <dbReference type="Ensembl" id="ENSCCAP00000018522.1"/>
    </source>
</evidence>
<dbReference type="GO" id="GO:0004674">
    <property type="term" value="F:protein serine/threonine kinase activity"/>
    <property type="evidence" value="ECO:0007669"/>
    <property type="project" value="UniProtKB-KW"/>
</dbReference>
<dbReference type="SMART" id="SM00220">
    <property type="entry name" value="S_TKc"/>
    <property type="match status" value="1"/>
</dbReference>
<dbReference type="PANTHER" id="PTHR44899:SF7">
    <property type="entry name" value="NIMA-RELATED KINASE"/>
    <property type="match status" value="1"/>
</dbReference>
<keyword evidence="7" id="KW-0067">ATP-binding</keyword>
<dbReference type="STRING" id="9516.ENSCCAP00000018522"/>
<keyword evidence="4" id="KW-0808">Transferase</keyword>
<dbReference type="Pfam" id="PF00069">
    <property type="entry name" value="Pkinase"/>
    <property type="match status" value="1"/>
</dbReference>
<keyword evidence="13" id="KW-1185">Reference proteome</keyword>
<dbReference type="GO" id="GO:0005829">
    <property type="term" value="C:cytosol"/>
    <property type="evidence" value="ECO:0007669"/>
    <property type="project" value="Ensembl"/>
</dbReference>
<dbReference type="OMA" id="CLREHMG"/>